<dbReference type="HOGENOM" id="CLU_474894_0_0_1"/>
<dbReference type="GO" id="GO:0000785">
    <property type="term" value="C:chromatin"/>
    <property type="evidence" value="ECO:0007669"/>
    <property type="project" value="TreeGrafter"/>
</dbReference>
<evidence type="ECO:0000256" key="3">
    <source>
        <dbReference type="ARBA" id="ARBA00022737"/>
    </source>
</evidence>
<evidence type="ECO:0000256" key="4">
    <source>
        <dbReference type="ARBA" id="ARBA00022771"/>
    </source>
</evidence>
<dbReference type="STRING" id="1182545.A0A072PLM2"/>
<dbReference type="CDD" id="cd12148">
    <property type="entry name" value="fungal_TF_MHR"/>
    <property type="match status" value="1"/>
</dbReference>
<dbReference type="RefSeq" id="XP_013263584.1">
    <property type="nucleotide sequence ID" value="XM_013408130.1"/>
</dbReference>
<dbReference type="GO" id="GO:0008270">
    <property type="term" value="F:zinc ion binding"/>
    <property type="evidence" value="ECO:0007669"/>
    <property type="project" value="UniProtKB-KW"/>
</dbReference>
<dbReference type="OrthoDB" id="654211at2759"/>
<sequence>MTPKAIESIPLPFLLSFATSNTHRSIPYTFGFSTSPPEALPELASLFDDAAPVEDPQADKTHASSLPNSWNQAEGNLNVSREAFSTSGQGAPSHSTWSCIPSENPISMYTSWGFEDLDNFMTGPIGCTDDPKQGFNAQATASSSEMESRQSFAPESFTFTFSIQSRLDEISTQLMCFCMSLPPEHFASTKHVKINLAGCLFKVVNLQTALPMYFHHFHRHCPAVHPATFKPQSASTQLLLAVFLAGTFYTSSQAQLDIARNYLDLVEEFVQNCSSFTEMLTGNLRDSEGAQREYIEILQAAIIIYMLQDNEGIQEAQERLRAQNFPKLIKRNTTQVTTTLGSMPFRSGKTFDALDRIVQLICWMDFEFCVFYNIPARLTMAEINAELPCSEHVFESRTWTQCFQELCRQPPKRRCTLSFAVRLILSNAWDEKSSEMLIDLPTLSLFTLITGEYATDCLPDVIVLIGNLALNALAWTAQGFFLDALVHERVEVALARWKEAWDKHQGRLAPDEFKRLGVPRHSLEMWWLGNVLLQLAKHEQTALTSTDAESASEHFGNCTRDIKDIIVRFGTGAR</sequence>
<evidence type="ECO:0000313" key="8">
    <source>
        <dbReference type="Proteomes" id="UP000027920"/>
    </source>
</evidence>
<evidence type="ECO:0000256" key="2">
    <source>
        <dbReference type="ARBA" id="ARBA00022723"/>
    </source>
</evidence>
<evidence type="ECO:0008006" key="9">
    <source>
        <dbReference type="Google" id="ProtNLM"/>
    </source>
</evidence>
<keyword evidence="3" id="KW-0677">Repeat</keyword>
<proteinExistence type="predicted"/>
<gene>
    <name evidence="7" type="ORF">A1O9_02558</name>
</gene>
<dbReference type="AlphaFoldDB" id="A0A072PLM2"/>
<dbReference type="GO" id="GO:0000978">
    <property type="term" value="F:RNA polymerase II cis-regulatory region sequence-specific DNA binding"/>
    <property type="evidence" value="ECO:0007669"/>
    <property type="project" value="InterPro"/>
</dbReference>
<dbReference type="PANTHER" id="PTHR40626">
    <property type="entry name" value="MIP31509P"/>
    <property type="match status" value="1"/>
</dbReference>
<dbReference type="InterPro" id="IPR051059">
    <property type="entry name" value="VerF-like"/>
</dbReference>
<dbReference type="Proteomes" id="UP000027920">
    <property type="component" value="Unassembled WGS sequence"/>
</dbReference>
<accession>A0A072PLM2</accession>
<dbReference type="GO" id="GO:0000981">
    <property type="term" value="F:DNA-binding transcription factor activity, RNA polymerase II-specific"/>
    <property type="evidence" value="ECO:0007669"/>
    <property type="project" value="InterPro"/>
</dbReference>
<protein>
    <recommendedName>
        <fullName evidence="9">Transcription factor domain-containing protein</fullName>
    </recommendedName>
</protein>
<keyword evidence="2" id="KW-0479">Metal-binding</keyword>
<evidence type="ECO:0000313" key="7">
    <source>
        <dbReference type="EMBL" id="KEF60994.1"/>
    </source>
</evidence>
<comment type="caution">
    <text evidence="7">The sequence shown here is derived from an EMBL/GenBank/DDBJ whole genome shotgun (WGS) entry which is preliminary data.</text>
</comment>
<evidence type="ECO:0000256" key="6">
    <source>
        <dbReference type="ARBA" id="ARBA00023242"/>
    </source>
</evidence>
<keyword evidence="4" id="KW-0863">Zinc-finger</keyword>
<dbReference type="EMBL" id="AMGV01000002">
    <property type="protein sequence ID" value="KEF60994.1"/>
    <property type="molecule type" value="Genomic_DNA"/>
</dbReference>
<dbReference type="VEuPathDB" id="FungiDB:A1O9_02558"/>
<organism evidence="7 8">
    <name type="scientific">Exophiala aquamarina CBS 119918</name>
    <dbReference type="NCBI Taxonomy" id="1182545"/>
    <lineage>
        <taxon>Eukaryota</taxon>
        <taxon>Fungi</taxon>
        <taxon>Dikarya</taxon>
        <taxon>Ascomycota</taxon>
        <taxon>Pezizomycotina</taxon>
        <taxon>Eurotiomycetes</taxon>
        <taxon>Chaetothyriomycetidae</taxon>
        <taxon>Chaetothyriales</taxon>
        <taxon>Herpotrichiellaceae</taxon>
        <taxon>Exophiala</taxon>
    </lineage>
</organism>
<dbReference type="PANTHER" id="PTHR40626:SF1">
    <property type="entry name" value="TRANSCRIPTION FACTOR WITH C2H2 AND ZN(2)-CYS(6) DNA BINDING DOMAIN (EUROFUNG)"/>
    <property type="match status" value="1"/>
</dbReference>
<keyword evidence="8" id="KW-1185">Reference proteome</keyword>
<dbReference type="GO" id="GO:0005634">
    <property type="term" value="C:nucleus"/>
    <property type="evidence" value="ECO:0007669"/>
    <property type="project" value="UniProtKB-SubCell"/>
</dbReference>
<reference evidence="7 8" key="1">
    <citation type="submission" date="2013-03" db="EMBL/GenBank/DDBJ databases">
        <title>The Genome Sequence of Exophiala aquamarina CBS 119918.</title>
        <authorList>
            <consortium name="The Broad Institute Genomics Platform"/>
            <person name="Cuomo C."/>
            <person name="de Hoog S."/>
            <person name="Gorbushina A."/>
            <person name="Walker B."/>
            <person name="Young S.K."/>
            <person name="Zeng Q."/>
            <person name="Gargeya S."/>
            <person name="Fitzgerald M."/>
            <person name="Haas B."/>
            <person name="Abouelleil A."/>
            <person name="Allen A.W."/>
            <person name="Alvarado L."/>
            <person name="Arachchi H.M."/>
            <person name="Berlin A.M."/>
            <person name="Chapman S.B."/>
            <person name="Gainer-Dewar J."/>
            <person name="Goldberg J."/>
            <person name="Griggs A."/>
            <person name="Gujja S."/>
            <person name="Hansen M."/>
            <person name="Howarth C."/>
            <person name="Imamovic A."/>
            <person name="Ireland A."/>
            <person name="Larimer J."/>
            <person name="McCowan C."/>
            <person name="Murphy C."/>
            <person name="Pearson M."/>
            <person name="Poon T.W."/>
            <person name="Priest M."/>
            <person name="Roberts A."/>
            <person name="Saif S."/>
            <person name="Shea T."/>
            <person name="Sisk P."/>
            <person name="Sykes S."/>
            <person name="Wortman J."/>
            <person name="Nusbaum C."/>
            <person name="Birren B."/>
        </authorList>
    </citation>
    <scope>NUCLEOTIDE SEQUENCE [LARGE SCALE GENOMIC DNA]</scope>
    <source>
        <strain evidence="7 8">CBS 119918</strain>
    </source>
</reference>
<comment type="subcellular location">
    <subcellularLocation>
        <location evidence="1">Nucleus</location>
    </subcellularLocation>
</comment>
<name>A0A072PLM2_9EURO</name>
<dbReference type="GeneID" id="25277500"/>
<evidence type="ECO:0000256" key="5">
    <source>
        <dbReference type="ARBA" id="ARBA00022833"/>
    </source>
</evidence>
<evidence type="ECO:0000256" key="1">
    <source>
        <dbReference type="ARBA" id="ARBA00004123"/>
    </source>
</evidence>
<keyword evidence="6" id="KW-0539">Nucleus</keyword>
<keyword evidence="5" id="KW-0862">Zinc</keyword>